<protein>
    <submittedName>
        <fullName evidence="1">Uncharacterized protein</fullName>
    </submittedName>
</protein>
<dbReference type="AlphaFoldDB" id="A0A9N9YQW7"/>
<comment type="caution">
    <text evidence="1">The sequence shown here is derived from an EMBL/GenBank/DDBJ whole genome shotgun (WGS) entry which is preliminary data.</text>
</comment>
<evidence type="ECO:0000313" key="1">
    <source>
        <dbReference type="EMBL" id="CAH0027446.1"/>
    </source>
</evidence>
<accession>A0A9N9YQW7</accession>
<dbReference type="Proteomes" id="UP000696573">
    <property type="component" value="Unassembled WGS sequence"/>
</dbReference>
<gene>
    <name evidence="1" type="ORF">CRHIZ90672A_00015625</name>
</gene>
<dbReference type="EMBL" id="CABFNQ020000728">
    <property type="protein sequence ID" value="CAH0027446.1"/>
    <property type="molecule type" value="Genomic_DNA"/>
</dbReference>
<name>A0A9N9YQW7_9HYPO</name>
<organism evidence="1 2">
    <name type="scientific">Clonostachys rhizophaga</name>
    <dbReference type="NCBI Taxonomy" id="160324"/>
    <lineage>
        <taxon>Eukaryota</taxon>
        <taxon>Fungi</taxon>
        <taxon>Dikarya</taxon>
        <taxon>Ascomycota</taxon>
        <taxon>Pezizomycotina</taxon>
        <taxon>Sordariomycetes</taxon>
        <taxon>Hypocreomycetidae</taxon>
        <taxon>Hypocreales</taxon>
        <taxon>Bionectriaceae</taxon>
        <taxon>Clonostachys</taxon>
    </lineage>
</organism>
<proteinExistence type="predicted"/>
<reference evidence="1" key="1">
    <citation type="submission" date="2021-10" db="EMBL/GenBank/DDBJ databases">
        <authorList>
            <person name="Piombo E."/>
        </authorList>
    </citation>
    <scope>NUCLEOTIDE SEQUENCE</scope>
</reference>
<sequence>MCHVGILAGDAVLRDQREMLGRFSPDVRLLVGFTILRENSSLIDYIVRSTAALGNPTSLTPETPTSKEERALGVSSTRWGEHSVYAAAELGLVSDPPID</sequence>
<evidence type="ECO:0000313" key="2">
    <source>
        <dbReference type="Proteomes" id="UP000696573"/>
    </source>
</evidence>
<keyword evidence="2" id="KW-1185">Reference proteome</keyword>
<dbReference type="OrthoDB" id="5132935at2759"/>